<keyword evidence="3" id="KW-1185">Reference proteome</keyword>
<dbReference type="Proteomes" id="UP000235945">
    <property type="component" value="Unassembled WGS sequence"/>
</dbReference>
<protein>
    <submittedName>
        <fullName evidence="2">Uncharacterized protein</fullName>
    </submittedName>
</protein>
<organism evidence="2 3">
    <name type="scientific">Streptomyces eurocidicus</name>
    <name type="common">Streptoverticillium eurocidicus</name>
    <dbReference type="NCBI Taxonomy" id="66423"/>
    <lineage>
        <taxon>Bacteria</taxon>
        <taxon>Bacillati</taxon>
        <taxon>Actinomycetota</taxon>
        <taxon>Actinomycetes</taxon>
        <taxon>Kitasatosporales</taxon>
        <taxon>Streptomycetaceae</taxon>
        <taxon>Streptomyces</taxon>
    </lineage>
</organism>
<proteinExistence type="predicted"/>
<gene>
    <name evidence="2" type="ORF">AF335_30655</name>
</gene>
<sequence length="83" mass="8129">MTKSSGLLISDGAWPTTGHAPGTDRTGDGTGRGEGTDSDPGGGAPAGPPDLPLSGPVPRADSRPVRVSGSRPAPLKSPLAFPS</sequence>
<reference evidence="3" key="1">
    <citation type="submission" date="2015-07" db="EMBL/GenBank/DDBJ databases">
        <authorList>
            <person name="Graham D.E."/>
            <person name="Giannone R.J."/>
            <person name="Gulvik C.A."/>
            <person name="Hettich R.L."/>
            <person name="Klingeman D.M."/>
            <person name="Mahan K.M."/>
            <person name="Parry R.J."/>
            <person name="Spain J.C."/>
        </authorList>
    </citation>
    <scope>NUCLEOTIDE SEQUENCE [LARGE SCALE GENOMIC DNA]</scope>
    <source>
        <strain evidence="3">ATCC 27428</strain>
    </source>
</reference>
<name>A0A2N8NMY9_STREU</name>
<accession>A0A2N8NMY9</accession>
<feature type="region of interest" description="Disordered" evidence="1">
    <location>
        <begin position="1"/>
        <end position="83"/>
    </location>
</feature>
<evidence type="ECO:0000256" key="1">
    <source>
        <dbReference type="SAM" id="MobiDB-lite"/>
    </source>
</evidence>
<dbReference type="AlphaFoldDB" id="A0A2N8NMY9"/>
<comment type="caution">
    <text evidence="2">The sequence shown here is derived from an EMBL/GenBank/DDBJ whole genome shotgun (WGS) entry which is preliminary data.</text>
</comment>
<evidence type="ECO:0000313" key="3">
    <source>
        <dbReference type="Proteomes" id="UP000235945"/>
    </source>
</evidence>
<dbReference type="EMBL" id="LGUI01000013">
    <property type="protein sequence ID" value="PNE30128.1"/>
    <property type="molecule type" value="Genomic_DNA"/>
</dbReference>
<evidence type="ECO:0000313" key="2">
    <source>
        <dbReference type="EMBL" id="PNE30128.1"/>
    </source>
</evidence>